<accession>A0ABM3IXQ3</accession>
<proteinExistence type="predicted"/>
<evidence type="ECO:0000313" key="3">
    <source>
        <dbReference type="RefSeq" id="XP_048337553.1"/>
    </source>
</evidence>
<keyword evidence="2" id="KW-1185">Reference proteome</keyword>
<name>A0ABM3IXQ3_ZIZJJ</name>
<dbReference type="GeneID" id="107411200"/>
<reference evidence="3" key="1">
    <citation type="submission" date="2025-08" db="UniProtKB">
        <authorList>
            <consortium name="RefSeq"/>
        </authorList>
    </citation>
    <scope>IDENTIFICATION</scope>
    <source>
        <tissue evidence="3">Seedling</tissue>
    </source>
</reference>
<dbReference type="PANTHER" id="PTHR36345">
    <property type="entry name" value="CCG-BINDING PROTEIN 1"/>
    <property type="match status" value="1"/>
</dbReference>
<organism evidence="2 3">
    <name type="scientific">Ziziphus jujuba</name>
    <name type="common">Chinese jujube</name>
    <name type="synonym">Ziziphus sativa</name>
    <dbReference type="NCBI Taxonomy" id="326968"/>
    <lineage>
        <taxon>Eukaryota</taxon>
        <taxon>Viridiplantae</taxon>
        <taxon>Streptophyta</taxon>
        <taxon>Embryophyta</taxon>
        <taxon>Tracheophyta</taxon>
        <taxon>Spermatophyta</taxon>
        <taxon>Magnoliopsida</taxon>
        <taxon>eudicotyledons</taxon>
        <taxon>Gunneridae</taxon>
        <taxon>Pentapetalae</taxon>
        <taxon>rosids</taxon>
        <taxon>fabids</taxon>
        <taxon>Rosales</taxon>
        <taxon>Rhamnaceae</taxon>
        <taxon>Paliureae</taxon>
        <taxon>Ziziphus</taxon>
    </lineage>
</organism>
<sequence>MIKLALLRSCSSSPLLLEAKDVHRKAPSSTARLVYSSTISCSSSSSSSSSPSRPNAYIPKLQPFSRTKLERAVKEPPLIEKSENELADYCSTLEGDDSYSCWRAYFELKDLEREAPKQEVEKLILQSGGVKSLIGCLHGIAAMQKGKKKDFSLSKPLNSEGGERPFPIPDGLPKSLTELEEEERCRMPDSPYTRLLRTKGRLPAWYSQAPDHETD</sequence>
<dbReference type="Proteomes" id="UP001652623">
    <property type="component" value="Chromosome 9"/>
</dbReference>
<feature type="region of interest" description="Disordered" evidence="1">
    <location>
        <begin position="151"/>
        <end position="192"/>
    </location>
</feature>
<evidence type="ECO:0000313" key="2">
    <source>
        <dbReference type="Proteomes" id="UP001652623"/>
    </source>
</evidence>
<dbReference type="RefSeq" id="XP_048337553.1">
    <property type="nucleotide sequence ID" value="XM_048481596.2"/>
</dbReference>
<evidence type="ECO:0000256" key="1">
    <source>
        <dbReference type="SAM" id="MobiDB-lite"/>
    </source>
</evidence>
<protein>
    <submittedName>
        <fullName evidence="3">CCG-binding protein 1</fullName>
    </submittedName>
</protein>
<dbReference type="InterPro" id="IPR037502">
    <property type="entry name" value="CBP1"/>
</dbReference>
<gene>
    <name evidence="3" type="primary">LOC107411200</name>
</gene>
<dbReference type="PANTHER" id="PTHR36345:SF1">
    <property type="entry name" value="CCG-BINDING PROTEIN 1"/>
    <property type="match status" value="1"/>
</dbReference>